<comment type="caution">
    <text evidence="2">The sequence shown here is derived from an EMBL/GenBank/DDBJ whole genome shotgun (WGS) entry which is preliminary data.</text>
</comment>
<dbReference type="VEuPathDB" id="AmoebaDB:DDB_G0280395"/>
<dbReference type="PANTHER" id="PTHR31378">
    <property type="entry name" value="EGF-LIKE DOMAIN-CONTAINING PROTEIN-RELATED-RELATED"/>
    <property type="match status" value="1"/>
</dbReference>
<dbReference type="PaxDb" id="44689-DDB0218234"/>
<dbReference type="Pfam" id="PF25820">
    <property type="entry name" value="DUF7949"/>
    <property type="match status" value="1"/>
</dbReference>
<dbReference type="InterPro" id="IPR000742">
    <property type="entry name" value="EGF"/>
</dbReference>
<feature type="domain" description="EGF-like" evidence="1">
    <location>
        <begin position="56"/>
        <end position="67"/>
    </location>
</feature>
<organism evidence="2 3">
    <name type="scientific">Dictyostelium discoideum</name>
    <name type="common">Social amoeba</name>
    <dbReference type="NCBI Taxonomy" id="44689"/>
    <lineage>
        <taxon>Eukaryota</taxon>
        <taxon>Amoebozoa</taxon>
        <taxon>Evosea</taxon>
        <taxon>Eumycetozoa</taxon>
        <taxon>Dictyostelia</taxon>
        <taxon>Dictyosteliales</taxon>
        <taxon>Dictyosteliaceae</taxon>
        <taxon>Dictyostelium</taxon>
    </lineage>
</organism>
<dbReference type="SMR" id="Q54VH4"/>
<dbReference type="PANTHER" id="PTHR31378:SF29">
    <property type="entry name" value="EGF-LIKE DOMAIN-CONTAINING PROTEIN-RELATED"/>
    <property type="match status" value="1"/>
</dbReference>
<dbReference type="RefSeq" id="XP_641381.1">
    <property type="nucleotide sequence ID" value="XM_636289.1"/>
</dbReference>
<dbReference type="AlphaFoldDB" id="Q54VH4"/>
<accession>Q54VH4</accession>
<proteinExistence type="predicted"/>
<dbReference type="Proteomes" id="UP000002195">
    <property type="component" value="Unassembled WGS sequence"/>
</dbReference>
<name>Q54VH4_DICDI</name>
<dbReference type="InParanoid" id="Q54VH4"/>
<protein>
    <recommendedName>
        <fullName evidence="1">EGF-like domain-containing protein</fullName>
    </recommendedName>
</protein>
<dbReference type="HOGENOM" id="CLU_633759_0_0_1"/>
<reference evidence="2 3" key="1">
    <citation type="journal article" date="2005" name="Nature">
        <title>The genome of the social amoeba Dictyostelium discoideum.</title>
        <authorList>
            <consortium name="The Dictyostelium discoideum Sequencing Consortium"/>
            <person name="Eichinger L."/>
            <person name="Pachebat J.A."/>
            <person name="Glockner G."/>
            <person name="Rajandream M.A."/>
            <person name="Sucgang R."/>
            <person name="Berriman M."/>
            <person name="Song J."/>
            <person name="Olsen R."/>
            <person name="Szafranski K."/>
            <person name="Xu Q."/>
            <person name="Tunggal B."/>
            <person name="Kummerfeld S."/>
            <person name="Madera M."/>
            <person name="Konfortov B.A."/>
            <person name="Rivero F."/>
            <person name="Bankier A.T."/>
            <person name="Lehmann R."/>
            <person name="Hamlin N."/>
            <person name="Davies R."/>
            <person name="Gaudet P."/>
            <person name="Fey P."/>
            <person name="Pilcher K."/>
            <person name="Chen G."/>
            <person name="Saunders D."/>
            <person name="Sodergren E."/>
            <person name="Davis P."/>
            <person name="Kerhornou A."/>
            <person name="Nie X."/>
            <person name="Hall N."/>
            <person name="Anjard C."/>
            <person name="Hemphill L."/>
            <person name="Bason N."/>
            <person name="Farbrother P."/>
            <person name="Desany B."/>
            <person name="Just E."/>
            <person name="Morio T."/>
            <person name="Rost R."/>
            <person name="Churcher C."/>
            <person name="Cooper J."/>
            <person name="Haydock S."/>
            <person name="van Driessche N."/>
            <person name="Cronin A."/>
            <person name="Goodhead I."/>
            <person name="Muzny D."/>
            <person name="Mourier T."/>
            <person name="Pain A."/>
            <person name="Lu M."/>
            <person name="Harper D."/>
            <person name="Lindsay R."/>
            <person name="Hauser H."/>
            <person name="James K."/>
            <person name="Quiles M."/>
            <person name="Madan Babu M."/>
            <person name="Saito T."/>
            <person name="Buchrieser C."/>
            <person name="Wardroper A."/>
            <person name="Felder M."/>
            <person name="Thangavelu M."/>
            <person name="Johnson D."/>
            <person name="Knights A."/>
            <person name="Loulseged H."/>
            <person name="Mungall K."/>
            <person name="Oliver K."/>
            <person name="Price C."/>
            <person name="Quail M.A."/>
            <person name="Urushihara H."/>
            <person name="Hernandez J."/>
            <person name="Rabbinowitsch E."/>
            <person name="Steffen D."/>
            <person name="Sanders M."/>
            <person name="Ma J."/>
            <person name="Kohara Y."/>
            <person name="Sharp S."/>
            <person name="Simmonds M."/>
            <person name="Spiegler S."/>
            <person name="Tivey A."/>
            <person name="Sugano S."/>
            <person name="White B."/>
            <person name="Walker D."/>
            <person name="Woodward J."/>
            <person name="Winckler T."/>
            <person name="Tanaka Y."/>
            <person name="Shaulsky G."/>
            <person name="Schleicher M."/>
            <person name="Weinstock G."/>
            <person name="Rosenthal A."/>
            <person name="Cox E.C."/>
            <person name="Chisholm R.L."/>
            <person name="Gibbs R."/>
            <person name="Loomis W.F."/>
            <person name="Platzer M."/>
            <person name="Kay R.R."/>
            <person name="Williams J."/>
            <person name="Dear P.H."/>
            <person name="Noegel A.A."/>
            <person name="Barrell B."/>
            <person name="Kuspa A."/>
        </authorList>
    </citation>
    <scope>NUCLEOTIDE SEQUENCE [LARGE SCALE GENOMIC DNA]</scope>
    <source>
        <strain evidence="2 3">AX4</strain>
    </source>
</reference>
<evidence type="ECO:0000313" key="3">
    <source>
        <dbReference type="Proteomes" id="UP000002195"/>
    </source>
</evidence>
<evidence type="ECO:0000313" key="2">
    <source>
        <dbReference type="EMBL" id="EAL67424.1"/>
    </source>
</evidence>
<sequence>MKFFLICDLNRGVFTKTEVLEAETCTYQIEYYSSLVCDCNYGCSNHGVCNYNGGGCLCDSKTNGTQCETSKIIIKEVYYYRYFQEDNISIFGFFGYISPMLTTVKIDRIEFSTTIKNIKLSLDGVFGTISNESTIHIGELQCNNIKQINDFNIVYQVDILQFGEKNVTFTDNDLSYTILKDFGNCTSHGEYEANSCLCDSKTKGDHCEISKIYIDSVKSPTIDGGLTFIYGFFGNISENSTIDIGSNQFFNILHYYYQSVLKMINHVVVYLKGVCTNNGCICKSPWVGIDCSSKVIIIPQPSKNDSNPTIEFEINDEQTNKYNNNNKLFKSIISTTDITITLQCDIKMNPSTIKYTIEISKYNFKNKLNRLQLIISAMMIINKTSDDDNNNNNNICSIKEFGETIKEENSNYLKIQIDNHSIYARFIKRAQQR</sequence>
<evidence type="ECO:0000259" key="1">
    <source>
        <dbReference type="PROSITE" id="PS00022"/>
    </source>
</evidence>
<dbReference type="KEGG" id="ddi:DDB_G0280395"/>
<dbReference type="CDD" id="cd00055">
    <property type="entry name" value="EGF_Lam"/>
    <property type="match status" value="1"/>
</dbReference>
<dbReference type="EMBL" id="AAFI02000035">
    <property type="protein sequence ID" value="EAL67424.1"/>
    <property type="molecule type" value="Genomic_DNA"/>
</dbReference>
<dbReference type="InterPro" id="IPR057709">
    <property type="entry name" value="DUF7949"/>
</dbReference>
<dbReference type="GeneID" id="8622515"/>
<dbReference type="InterPro" id="IPR002049">
    <property type="entry name" value="LE_dom"/>
</dbReference>
<dbReference type="PROSITE" id="PS00022">
    <property type="entry name" value="EGF_1"/>
    <property type="match status" value="1"/>
</dbReference>
<keyword evidence="3" id="KW-1185">Reference proteome</keyword>
<gene>
    <name evidence="2" type="ORF">DDB_G0280395</name>
</gene>